<sequence length="295" mass="32748">MSTPSPVPLPARRSARIDYTSNGRNYLCSVTGWPREKLDEWLTSNSVRSHLQIWYCLCVSSKRRFNDAIEWINTRAFYEEGDLEEDLLLMCLQEGNMNDADGNAVVPISAYADNTVATSKWITQEVWARAAWRVVQDNAGPGEAFEKAIQEHPAAAYALAIDILCLAFHSIAYREADSVWEGIITNGANMDATPPSPEVQNDFDVDCESDVDMDVDVDLEGNISSNEGMTDDNGSDDDADFIEVAEPVTPKSKRPTRKSTTPKAPKKEDAEIGENIVVGVKGWMNDLSEEDEMQT</sequence>
<dbReference type="RefSeq" id="XP_033669087.1">
    <property type="nucleotide sequence ID" value="XM_033805954.1"/>
</dbReference>
<feature type="region of interest" description="Disordered" evidence="1">
    <location>
        <begin position="244"/>
        <end position="277"/>
    </location>
</feature>
<evidence type="ECO:0000313" key="3">
    <source>
        <dbReference type="Proteomes" id="UP000799537"/>
    </source>
</evidence>
<accession>A0A6A6CPN7</accession>
<dbReference type="Proteomes" id="UP000799537">
    <property type="component" value="Unassembled WGS sequence"/>
</dbReference>
<gene>
    <name evidence="2" type="ORF">M409DRAFT_21642</name>
</gene>
<evidence type="ECO:0000313" key="2">
    <source>
        <dbReference type="EMBL" id="KAF2168198.1"/>
    </source>
</evidence>
<dbReference type="GeneID" id="54559226"/>
<protein>
    <submittedName>
        <fullName evidence="2">Uncharacterized protein</fullName>
    </submittedName>
</protein>
<dbReference type="OrthoDB" id="3943993at2759"/>
<dbReference type="AlphaFoldDB" id="A0A6A6CPN7"/>
<dbReference type="EMBL" id="ML993591">
    <property type="protein sequence ID" value="KAF2168198.1"/>
    <property type="molecule type" value="Genomic_DNA"/>
</dbReference>
<evidence type="ECO:0000256" key="1">
    <source>
        <dbReference type="SAM" id="MobiDB-lite"/>
    </source>
</evidence>
<keyword evidence="3" id="KW-1185">Reference proteome</keyword>
<proteinExistence type="predicted"/>
<reference evidence="2" key="1">
    <citation type="journal article" date="2020" name="Stud. Mycol.">
        <title>101 Dothideomycetes genomes: a test case for predicting lifestyles and emergence of pathogens.</title>
        <authorList>
            <person name="Haridas S."/>
            <person name="Albert R."/>
            <person name="Binder M."/>
            <person name="Bloem J."/>
            <person name="Labutti K."/>
            <person name="Salamov A."/>
            <person name="Andreopoulos B."/>
            <person name="Baker S."/>
            <person name="Barry K."/>
            <person name="Bills G."/>
            <person name="Bluhm B."/>
            <person name="Cannon C."/>
            <person name="Castanera R."/>
            <person name="Culley D."/>
            <person name="Daum C."/>
            <person name="Ezra D."/>
            <person name="Gonzalez J."/>
            <person name="Henrissat B."/>
            <person name="Kuo A."/>
            <person name="Liang C."/>
            <person name="Lipzen A."/>
            <person name="Lutzoni F."/>
            <person name="Magnuson J."/>
            <person name="Mondo S."/>
            <person name="Nolan M."/>
            <person name="Ohm R."/>
            <person name="Pangilinan J."/>
            <person name="Park H.-J."/>
            <person name="Ramirez L."/>
            <person name="Alfaro M."/>
            <person name="Sun H."/>
            <person name="Tritt A."/>
            <person name="Yoshinaga Y."/>
            <person name="Zwiers L.-H."/>
            <person name="Turgeon B."/>
            <person name="Goodwin S."/>
            <person name="Spatafora J."/>
            <person name="Crous P."/>
            <person name="Grigoriev I."/>
        </authorList>
    </citation>
    <scope>NUCLEOTIDE SEQUENCE</scope>
    <source>
        <strain evidence="2">ATCC 36951</strain>
    </source>
</reference>
<organism evidence="2 3">
    <name type="scientific">Zasmidium cellare ATCC 36951</name>
    <dbReference type="NCBI Taxonomy" id="1080233"/>
    <lineage>
        <taxon>Eukaryota</taxon>
        <taxon>Fungi</taxon>
        <taxon>Dikarya</taxon>
        <taxon>Ascomycota</taxon>
        <taxon>Pezizomycotina</taxon>
        <taxon>Dothideomycetes</taxon>
        <taxon>Dothideomycetidae</taxon>
        <taxon>Mycosphaerellales</taxon>
        <taxon>Mycosphaerellaceae</taxon>
        <taxon>Zasmidium</taxon>
    </lineage>
</organism>
<name>A0A6A6CPN7_ZASCE</name>